<dbReference type="InterPro" id="IPR016197">
    <property type="entry name" value="Chromo-like_dom_sf"/>
</dbReference>
<dbReference type="InterPro" id="IPR023779">
    <property type="entry name" value="Chromodomain_CS"/>
</dbReference>
<dbReference type="InterPro" id="IPR043502">
    <property type="entry name" value="DNA/RNA_pol_sf"/>
</dbReference>
<keyword evidence="7" id="KW-1185">Reference proteome</keyword>
<dbReference type="PANTHER" id="PTHR33050">
    <property type="entry name" value="REVERSE TRANSCRIPTASE DOMAIN-CONTAINING PROTEIN"/>
    <property type="match status" value="1"/>
</dbReference>
<dbReference type="SUPFAM" id="SSF54160">
    <property type="entry name" value="Chromo domain-like"/>
    <property type="match status" value="1"/>
</dbReference>
<feature type="domain" description="Chromo" evidence="5">
    <location>
        <begin position="145"/>
        <end position="194"/>
    </location>
</feature>
<accession>A0ABN9KYG0</accession>
<name>A0ABN9KYG0_9NEOB</name>
<dbReference type="PROSITE" id="PS50013">
    <property type="entry name" value="CHROMO_2"/>
    <property type="match status" value="1"/>
</dbReference>
<dbReference type="InterPro" id="IPR000953">
    <property type="entry name" value="Chromo/chromo_shadow_dom"/>
</dbReference>
<proteinExistence type="predicted"/>
<evidence type="ECO:0000313" key="7">
    <source>
        <dbReference type="Proteomes" id="UP001176940"/>
    </source>
</evidence>
<feature type="compositionally biased region" description="Basic residues" evidence="4">
    <location>
        <begin position="301"/>
        <end position="312"/>
    </location>
</feature>
<protein>
    <recommendedName>
        <fullName evidence="5">Chromo domain-containing protein</fullName>
    </recommendedName>
</protein>
<dbReference type="InterPro" id="IPR023780">
    <property type="entry name" value="Chromo_domain"/>
</dbReference>
<dbReference type="EMBL" id="CAUEEQ010005302">
    <property type="protein sequence ID" value="CAJ0928568.1"/>
    <property type="molecule type" value="Genomic_DNA"/>
</dbReference>
<evidence type="ECO:0000259" key="5">
    <source>
        <dbReference type="PROSITE" id="PS50013"/>
    </source>
</evidence>
<feature type="region of interest" description="Disordered" evidence="4">
    <location>
        <begin position="289"/>
        <end position="346"/>
    </location>
</feature>
<dbReference type="Pfam" id="PF00385">
    <property type="entry name" value="Chromo"/>
    <property type="match status" value="1"/>
</dbReference>
<evidence type="ECO:0000256" key="4">
    <source>
        <dbReference type="SAM" id="MobiDB-lite"/>
    </source>
</evidence>
<comment type="subcellular location">
    <subcellularLocation>
        <location evidence="1">Nucleus</location>
    </subcellularLocation>
</comment>
<dbReference type="SMART" id="SM00298">
    <property type="entry name" value="CHROMO"/>
    <property type="match status" value="1"/>
</dbReference>
<gene>
    <name evidence="6" type="ORF">RIMI_LOCUS3505933</name>
</gene>
<dbReference type="PANTHER" id="PTHR33050:SF8">
    <property type="entry name" value="REVERSE TRANSCRIPTASE DOMAIN-CONTAINING PROTEIN"/>
    <property type="match status" value="1"/>
</dbReference>
<feature type="compositionally biased region" description="Low complexity" evidence="4">
    <location>
        <begin position="316"/>
        <end position="325"/>
    </location>
</feature>
<reference evidence="6" key="1">
    <citation type="submission" date="2023-07" db="EMBL/GenBank/DDBJ databases">
        <authorList>
            <person name="Stuckert A."/>
        </authorList>
    </citation>
    <scope>NUCLEOTIDE SEQUENCE</scope>
</reference>
<dbReference type="SUPFAM" id="SSF56672">
    <property type="entry name" value="DNA/RNA polymerases"/>
    <property type="match status" value="1"/>
</dbReference>
<keyword evidence="3" id="KW-0175">Coiled coil</keyword>
<dbReference type="PROSITE" id="PS00598">
    <property type="entry name" value="CHROMO_1"/>
    <property type="match status" value="1"/>
</dbReference>
<evidence type="ECO:0000256" key="1">
    <source>
        <dbReference type="ARBA" id="ARBA00004123"/>
    </source>
</evidence>
<evidence type="ECO:0000256" key="2">
    <source>
        <dbReference type="ARBA" id="ARBA00023242"/>
    </source>
</evidence>
<comment type="caution">
    <text evidence="6">The sequence shown here is derived from an EMBL/GenBank/DDBJ whole genome shotgun (WGS) entry which is preliminary data.</text>
</comment>
<evidence type="ECO:0000313" key="6">
    <source>
        <dbReference type="EMBL" id="CAJ0928568.1"/>
    </source>
</evidence>
<organism evidence="6 7">
    <name type="scientific">Ranitomeya imitator</name>
    <name type="common">mimic poison frog</name>
    <dbReference type="NCBI Taxonomy" id="111125"/>
    <lineage>
        <taxon>Eukaryota</taxon>
        <taxon>Metazoa</taxon>
        <taxon>Chordata</taxon>
        <taxon>Craniata</taxon>
        <taxon>Vertebrata</taxon>
        <taxon>Euteleostomi</taxon>
        <taxon>Amphibia</taxon>
        <taxon>Batrachia</taxon>
        <taxon>Anura</taxon>
        <taxon>Neobatrachia</taxon>
        <taxon>Hyloidea</taxon>
        <taxon>Dendrobatidae</taxon>
        <taxon>Dendrobatinae</taxon>
        <taxon>Ranitomeya</taxon>
    </lineage>
</organism>
<keyword evidence="2" id="KW-0539">Nucleus</keyword>
<dbReference type="Proteomes" id="UP001176940">
    <property type="component" value="Unassembled WGS sequence"/>
</dbReference>
<evidence type="ECO:0000256" key="3">
    <source>
        <dbReference type="SAM" id="Coils"/>
    </source>
</evidence>
<feature type="compositionally biased region" description="Basic residues" evidence="4">
    <location>
        <begin position="333"/>
        <end position="344"/>
    </location>
</feature>
<dbReference type="InterPro" id="IPR052055">
    <property type="entry name" value="Hepadnavirus_pol/RT"/>
</dbReference>
<sequence length="629" mass="71148">MMDSVPGTPSKTILSDANFIGVLQDRDLWEEIKLAYDGDVFLASPPDNVNLVFQNDRVVVLQRNLKVLKDSLTAAQKRYKKLADRFRKPAPMYKVGDLVWLSNKNLRLGVPSQKLGQKFIGTFKITGISCIVPPPPVLDDGEEQFVVQDIIDSRLHRNRLQYLVRWQGYSPENDSWEPVSNINAPLKVAQFHAQLLVLLCFYPWLWTFSAYVSYTLSLLALELNPWFTPPGEVLKKEDTCFMENLLQQILARAGEEDGAEWLRSCLAVKPILAAPEAFPPPAADLCSLPLQPTPSSVSPPRAHRGSRRRKPRTAYSPSSVTSRSSLLQPEPKRKSRLPSSRKSRSPANTFKEALMCELSPLGFHLSPSMKELIWNNHYVDLFSLLPRREQLGKMDKKDDKTEPVDTKRGSVKSFNNWIQAFAIYSAVVGEKSPHLCSKLFQHVDIILEAYQNFGGFAWLNLYEAFRQKLAVVRKKIYGELVLGLLLPPFPNFRISPLGVVPKKEAGSFRLIHHLSYPLGASLNDEVDKATCSVTYSSFDVAIDILRNFDRGVLMSKSDIKSTFRLFPVHPDGFSSLGFHFENNVFFDKCLPMGFSLSCFYFESFSSFLHWVLDSQSSDVGILHSMTSFL</sequence>
<feature type="coiled-coil region" evidence="3">
    <location>
        <begin position="58"/>
        <end position="85"/>
    </location>
</feature>
<dbReference type="Gene3D" id="2.40.50.40">
    <property type="match status" value="1"/>
</dbReference>